<dbReference type="CDD" id="cd01876">
    <property type="entry name" value="YihA_EngB"/>
    <property type="match status" value="1"/>
</dbReference>
<organism evidence="13 14">
    <name type="scientific">Brevibacillus choshinensis</name>
    <dbReference type="NCBI Taxonomy" id="54911"/>
    <lineage>
        <taxon>Bacteria</taxon>
        <taxon>Bacillati</taxon>
        <taxon>Bacillota</taxon>
        <taxon>Bacilli</taxon>
        <taxon>Bacillales</taxon>
        <taxon>Paenibacillaceae</taxon>
        <taxon>Brevibacillus</taxon>
    </lineage>
</organism>
<evidence type="ECO:0000313" key="13">
    <source>
        <dbReference type="EMBL" id="QRG69369.1"/>
    </source>
</evidence>
<name>A0ABX7FV07_BRECH</name>
<dbReference type="InterPro" id="IPR006073">
    <property type="entry name" value="GTP-bd"/>
</dbReference>
<dbReference type="HAMAP" id="MF_00321">
    <property type="entry name" value="GTPase_EngB"/>
    <property type="match status" value="1"/>
</dbReference>
<evidence type="ECO:0000256" key="1">
    <source>
        <dbReference type="ARBA" id="ARBA00001946"/>
    </source>
</evidence>
<evidence type="ECO:0000313" key="14">
    <source>
        <dbReference type="Proteomes" id="UP000596248"/>
    </source>
</evidence>
<dbReference type="Gene3D" id="3.40.50.300">
    <property type="entry name" value="P-loop containing nucleotide triphosphate hydrolases"/>
    <property type="match status" value="1"/>
</dbReference>
<keyword evidence="6" id="KW-0460">Magnesium</keyword>
<dbReference type="NCBIfam" id="TIGR00231">
    <property type="entry name" value="small_GTP"/>
    <property type="match status" value="1"/>
</dbReference>
<dbReference type="InterPro" id="IPR030393">
    <property type="entry name" value="G_ENGB_dom"/>
</dbReference>
<evidence type="ECO:0000259" key="12">
    <source>
        <dbReference type="PROSITE" id="PS51706"/>
    </source>
</evidence>
<keyword evidence="3 10" id="KW-0132">Cell division</keyword>
<dbReference type="NCBIfam" id="TIGR03598">
    <property type="entry name" value="GTPase_YsxC"/>
    <property type="match status" value="1"/>
</dbReference>
<protein>
    <recommendedName>
        <fullName evidence="10">Probable GTP-binding protein EngB</fullName>
    </recommendedName>
</protein>
<keyword evidence="8 10" id="KW-0717">Septation</keyword>
<feature type="domain" description="EngB-type G" evidence="12">
    <location>
        <begin position="22"/>
        <end position="195"/>
    </location>
</feature>
<dbReference type="PROSITE" id="PS51706">
    <property type="entry name" value="G_ENGB"/>
    <property type="match status" value="1"/>
</dbReference>
<dbReference type="InterPro" id="IPR019987">
    <property type="entry name" value="GTP-bd_ribosome_bio_YsxC"/>
</dbReference>
<evidence type="ECO:0000256" key="3">
    <source>
        <dbReference type="ARBA" id="ARBA00022618"/>
    </source>
</evidence>
<dbReference type="RefSeq" id="WP_203356362.1">
    <property type="nucleotide sequence ID" value="NZ_CP069127.1"/>
</dbReference>
<keyword evidence="9 10" id="KW-0131">Cell cycle</keyword>
<feature type="region of interest" description="Disordered" evidence="11">
    <location>
        <begin position="197"/>
        <end position="224"/>
    </location>
</feature>
<evidence type="ECO:0000256" key="4">
    <source>
        <dbReference type="ARBA" id="ARBA00022723"/>
    </source>
</evidence>
<comment type="function">
    <text evidence="10">Necessary for normal cell division and for the maintenance of normal septation.</text>
</comment>
<dbReference type="SUPFAM" id="SSF52540">
    <property type="entry name" value="P-loop containing nucleoside triphosphate hydrolases"/>
    <property type="match status" value="1"/>
</dbReference>
<feature type="compositionally biased region" description="Basic and acidic residues" evidence="11">
    <location>
        <begin position="197"/>
        <end position="206"/>
    </location>
</feature>
<keyword evidence="7 10" id="KW-0342">GTP-binding</keyword>
<evidence type="ECO:0000256" key="8">
    <source>
        <dbReference type="ARBA" id="ARBA00023210"/>
    </source>
</evidence>
<dbReference type="PANTHER" id="PTHR11649:SF13">
    <property type="entry name" value="ENGB-TYPE G DOMAIN-CONTAINING PROTEIN"/>
    <property type="match status" value="1"/>
</dbReference>
<evidence type="ECO:0000256" key="11">
    <source>
        <dbReference type="SAM" id="MobiDB-lite"/>
    </source>
</evidence>
<dbReference type="PANTHER" id="PTHR11649">
    <property type="entry name" value="MSS1/TRME-RELATED GTP-BINDING PROTEIN"/>
    <property type="match status" value="1"/>
</dbReference>
<accession>A0ABX7FV07</accession>
<sequence>MKVTSSEFVISAVGPKQYPEDGLHEIALVGRSNVGKSSLLNKMMNRKGLARISSRPGKTQTLNYFRVNNMLYFVDFPGYGYAKVAKTIKEQWGKMIEGYLKNRKELRFVIQLVDIRHAPSKDDIAMYDWCKQIGIPTVVVATKGDKIARGRWLQHTKVIRQSLRLRGDDTIIIFSSETGQGKDELWGEILRRLRAGDSEAETDKAHGSHAPAQETPAPAMQKND</sequence>
<reference evidence="13 14" key="1">
    <citation type="submission" date="2021-01" db="EMBL/GenBank/DDBJ databases">
        <title>Identification of strong promoters based on the transcriptome of Brevibacillus choshinensis.</title>
        <authorList>
            <person name="Yao D."/>
            <person name="Zhang K."/>
            <person name="Wu J."/>
        </authorList>
    </citation>
    <scope>NUCLEOTIDE SEQUENCE [LARGE SCALE GENOMIC DNA]</scope>
    <source>
        <strain evidence="13 14">HPD31-SP3</strain>
    </source>
</reference>
<keyword evidence="4" id="KW-0479">Metal-binding</keyword>
<proteinExistence type="inferred from homology"/>
<comment type="similarity">
    <text evidence="2 10">Belongs to the TRAFAC class TrmE-Era-EngA-EngB-Septin-like GTPase superfamily. EngB GTPase family.</text>
</comment>
<dbReference type="Proteomes" id="UP000596248">
    <property type="component" value="Chromosome"/>
</dbReference>
<evidence type="ECO:0000256" key="5">
    <source>
        <dbReference type="ARBA" id="ARBA00022741"/>
    </source>
</evidence>
<dbReference type="InterPro" id="IPR005225">
    <property type="entry name" value="Small_GTP-bd"/>
</dbReference>
<keyword evidence="5 10" id="KW-0547">Nucleotide-binding</keyword>
<evidence type="ECO:0000256" key="6">
    <source>
        <dbReference type="ARBA" id="ARBA00022842"/>
    </source>
</evidence>
<dbReference type="InterPro" id="IPR027417">
    <property type="entry name" value="P-loop_NTPase"/>
</dbReference>
<dbReference type="Pfam" id="PF01926">
    <property type="entry name" value="MMR_HSR1"/>
    <property type="match status" value="1"/>
</dbReference>
<evidence type="ECO:0000256" key="2">
    <source>
        <dbReference type="ARBA" id="ARBA00009638"/>
    </source>
</evidence>
<comment type="cofactor">
    <cofactor evidence="1">
        <name>Mg(2+)</name>
        <dbReference type="ChEBI" id="CHEBI:18420"/>
    </cofactor>
</comment>
<gene>
    <name evidence="10" type="primary">engB</name>
    <name evidence="13" type="ORF">JNE38_09685</name>
</gene>
<dbReference type="EMBL" id="CP069127">
    <property type="protein sequence ID" value="QRG69369.1"/>
    <property type="molecule type" value="Genomic_DNA"/>
</dbReference>
<evidence type="ECO:0000256" key="9">
    <source>
        <dbReference type="ARBA" id="ARBA00023306"/>
    </source>
</evidence>
<keyword evidence="14" id="KW-1185">Reference proteome</keyword>
<evidence type="ECO:0000256" key="7">
    <source>
        <dbReference type="ARBA" id="ARBA00023134"/>
    </source>
</evidence>
<evidence type="ECO:0000256" key="10">
    <source>
        <dbReference type="HAMAP-Rule" id="MF_00321"/>
    </source>
</evidence>